<comment type="caution">
    <text evidence="2">The sequence shown here is derived from an EMBL/GenBank/DDBJ whole genome shotgun (WGS) entry which is preliminary data.</text>
</comment>
<accession>A0AAE0AJT3</accession>
<evidence type="ECO:0000313" key="2">
    <source>
        <dbReference type="EMBL" id="KAK3219332.1"/>
    </source>
</evidence>
<protein>
    <submittedName>
        <fullName evidence="2">Uncharacterized protein</fullName>
    </submittedName>
</protein>
<organism evidence="2 3">
    <name type="scientific">Dipteronia sinensis</name>
    <dbReference type="NCBI Taxonomy" id="43782"/>
    <lineage>
        <taxon>Eukaryota</taxon>
        <taxon>Viridiplantae</taxon>
        <taxon>Streptophyta</taxon>
        <taxon>Embryophyta</taxon>
        <taxon>Tracheophyta</taxon>
        <taxon>Spermatophyta</taxon>
        <taxon>Magnoliopsida</taxon>
        <taxon>eudicotyledons</taxon>
        <taxon>Gunneridae</taxon>
        <taxon>Pentapetalae</taxon>
        <taxon>rosids</taxon>
        <taxon>malvids</taxon>
        <taxon>Sapindales</taxon>
        <taxon>Sapindaceae</taxon>
        <taxon>Hippocastanoideae</taxon>
        <taxon>Acereae</taxon>
        <taxon>Dipteronia</taxon>
    </lineage>
</organism>
<proteinExistence type="predicted"/>
<feature type="region of interest" description="Disordered" evidence="1">
    <location>
        <begin position="97"/>
        <end position="120"/>
    </location>
</feature>
<reference evidence="2" key="1">
    <citation type="journal article" date="2023" name="Plant J.">
        <title>Genome sequences and population genomics provide insights into the demographic history, inbreeding, and mutation load of two 'living fossil' tree species of Dipteronia.</title>
        <authorList>
            <person name="Feng Y."/>
            <person name="Comes H.P."/>
            <person name="Chen J."/>
            <person name="Zhu S."/>
            <person name="Lu R."/>
            <person name="Zhang X."/>
            <person name="Li P."/>
            <person name="Qiu J."/>
            <person name="Olsen K.M."/>
            <person name="Qiu Y."/>
        </authorList>
    </citation>
    <scope>NUCLEOTIDE SEQUENCE</scope>
    <source>
        <strain evidence="2">NBL</strain>
    </source>
</reference>
<dbReference type="AlphaFoldDB" id="A0AAE0AJT3"/>
<evidence type="ECO:0000256" key="1">
    <source>
        <dbReference type="SAM" id="MobiDB-lite"/>
    </source>
</evidence>
<dbReference type="Proteomes" id="UP001281410">
    <property type="component" value="Unassembled WGS sequence"/>
</dbReference>
<evidence type="ECO:0000313" key="3">
    <source>
        <dbReference type="Proteomes" id="UP001281410"/>
    </source>
</evidence>
<sequence>MDIDSFCGRTPDQIADNHDHQQQQQQHDLLGQPPMLLDPEFVWLNSTSSDCWSAAASKALSLDCGPAVSETVSLTEERSRNHDHVQELHNQWEHNHRSTTFQGGSSSNQNFQSSDHQSQSEMMINVAAAASANNSSTVDVDFPFGNNAAHEFVQHESIFDNFGFFL</sequence>
<keyword evidence="3" id="KW-1185">Reference proteome</keyword>
<dbReference type="EMBL" id="JANJYJ010000004">
    <property type="protein sequence ID" value="KAK3219332.1"/>
    <property type="molecule type" value="Genomic_DNA"/>
</dbReference>
<gene>
    <name evidence="2" type="ORF">Dsin_013302</name>
</gene>
<name>A0AAE0AJT3_9ROSI</name>
<feature type="region of interest" description="Disordered" evidence="1">
    <location>
        <begin position="1"/>
        <end position="27"/>
    </location>
</feature>
<feature type="compositionally biased region" description="Low complexity" evidence="1">
    <location>
        <begin position="101"/>
        <end position="120"/>
    </location>
</feature>